<proteinExistence type="predicted"/>
<sequence length="55" mass="6118">MSDFEELFPCFKGSNSSMRLMLNRIGKLELPDYKDSTVQGAIDMSKILTARGGFA</sequence>
<organism evidence="1">
    <name type="scientific">Siphoviridae sp. ctB3v5</name>
    <dbReference type="NCBI Taxonomy" id="2826186"/>
    <lineage>
        <taxon>Viruses</taxon>
        <taxon>Duplodnaviria</taxon>
        <taxon>Heunggongvirae</taxon>
        <taxon>Uroviricota</taxon>
        <taxon>Caudoviricetes</taxon>
    </lineage>
</organism>
<evidence type="ECO:0000313" key="1">
    <source>
        <dbReference type="EMBL" id="DAD78709.1"/>
    </source>
</evidence>
<dbReference type="EMBL" id="BK014849">
    <property type="protein sequence ID" value="DAD78709.1"/>
    <property type="molecule type" value="Genomic_DNA"/>
</dbReference>
<name>A0A8S5M8T9_9CAUD</name>
<reference evidence="1" key="1">
    <citation type="journal article" date="2021" name="Proc. Natl. Acad. Sci. U.S.A.">
        <title>A Catalog of Tens of Thousands of Viruses from Human Metagenomes Reveals Hidden Associations with Chronic Diseases.</title>
        <authorList>
            <person name="Tisza M.J."/>
            <person name="Buck C.B."/>
        </authorList>
    </citation>
    <scope>NUCLEOTIDE SEQUENCE</scope>
    <source>
        <strain evidence="1">CtB3v5</strain>
    </source>
</reference>
<accession>A0A8S5M8T9</accession>
<protein>
    <submittedName>
        <fullName evidence="1">Uncharacterized protein</fullName>
    </submittedName>
</protein>